<comment type="similarity">
    <text evidence="3">Belongs to the bHLH protein family.</text>
</comment>
<feature type="region of interest" description="Disordered" evidence="13">
    <location>
        <begin position="114"/>
        <end position="203"/>
    </location>
</feature>
<dbReference type="Proteomes" id="UP000636800">
    <property type="component" value="Unassembled WGS sequence"/>
</dbReference>
<evidence type="ECO:0000256" key="6">
    <source>
        <dbReference type="ARBA" id="ARBA00022679"/>
    </source>
</evidence>
<dbReference type="SUPFAM" id="SSF47459">
    <property type="entry name" value="HLH, helix-loop-helix DNA-binding domain"/>
    <property type="match status" value="1"/>
</dbReference>
<evidence type="ECO:0000256" key="14">
    <source>
        <dbReference type="SAM" id="Phobius"/>
    </source>
</evidence>
<evidence type="ECO:0000256" key="4">
    <source>
        <dbReference type="ARBA" id="ARBA00007737"/>
    </source>
</evidence>
<evidence type="ECO:0000313" key="17">
    <source>
        <dbReference type="EMBL" id="KAG0466780.1"/>
    </source>
</evidence>
<comment type="similarity">
    <text evidence="4">Belongs to the glycosyltransferase GT106 family.</text>
</comment>
<name>A0A835UNA4_VANPL</name>
<dbReference type="Pfam" id="PF22754">
    <property type="entry name" value="bHLH-TF_ACT-like_plant"/>
    <property type="match status" value="1"/>
</dbReference>
<dbReference type="PROSITE" id="PS50891">
    <property type="entry name" value="LOB"/>
    <property type="match status" value="1"/>
</dbReference>
<dbReference type="EMBL" id="JADCNL010000009">
    <property type="protein sequence ID" value="KAG0466780.1"/>
    <property type="molecule type" value="Genomic_DNA"/>
</dbReference>
<dbReference type="PROSITE" id="PS50888">
    <property type="entry name" value="BHLH"/>
    <property type="match status" value="1"/>
</dbReference>
<feature type="domain" description="LOB" evidence="16">
    <location>
        <begin position="8"/>
        <end position="109"/>
    </location>
</feature>
<evidence type="ECO:0000256" key="13">
    <source>
        <dbReference type="SAM" id="MobiDB-lite"/>
    </source>
</evidence>
<evidence type="ECO:0000259" key="15">
    <source>
        <dbReference type="PROSITE" id="PS50888"/>
    </source>
</evidence>
<sequence length="950" mass="107459">MSSINGGRRCAACKYLRRRCSESCVLAPFFPPSNPYRFACVHKVFGASNVARMLQGIGGHERADAADAMAWEAYWRVQDPVYGSSAIVAHLQREIRGAQNELATARAQIALLRESQREGEARPRQGPGPGSWGLGDDAAFLLPEPSHWPSVGDQHDKHTTKAQKIHKHDSSSSDSDDEKPKTWDPIQDLPPHRQGDARTPSGADRLLDYEDKIEPFGEKAVREFKKQNALFDAKILSKIPTAILKAKTRKKAVAESANLPAATFELPLSPTIVFIAAKHLLELMAGLSFLELSCKVEAIAKGVRRPFFLTTKLRMEPLNNRALRCCMNSIVCTIFSMFLAILVLRVLFLPLLPGFNWFQHESRYSVPEYSASSSQLVMREKFLEVPQIIWGLNNQKIAFARACLTARMLNRTLLMPSLSVSLIYKEIDLLKPVSFDKIFNFERFNSLCEGYVSLGRYSGLQNKTKPFELRKGSGRKWTKERDFNQLMQCKEDPIDKFEMIKVEGKHPFLWHDHWPVKDYAKIFECLTLVDEIEADVKTVISRIRSVGARASGKANDFHGNSAPADSFHNSVPYVAVHMRIEKDWMLHCKNLERRYNIYQICSSQEEIMERVANVKIPSFPVVLYLAVADSLLESNSILNGWKEGLLPFEKKRLGVWNIYSKHPYLIQSAIDYEVCLRANVFVGNSFSTFSSLIVLHRTQILMKHGVTNLCYVNLNFTSYAYNILGESGAPKSWGGLEDTLPSYDSSSPEAASSSTARNIVMERNRRKKLNDRLYALRSVVPNITKMDKASIIKDAIDYIQQLQREEKRLLDDVRMAETWMGEKKLAVDGIPRQGSFDTATRKKRRMSPESPGSVSIEFMELNVCELGDKTLVVSITCSKKRHTMMKVCELFESLKLKIVTASFTSVSGNLLHTLFVENEEEMAAEELKERIEIAIAEINDERSPISSMSI</sequence>
<evidence type="ECO:0000256" key="1">
    <source>
        <dbReference type="ARBA" id="ARBA00004123"/>
    </source>
</evidence>
<evidence type="ECO:0000313" key="18">
    <source>
        <dbReference type="Proteomes" id="UP000636800"/>
    </source>
</evidence>
<keyword evidence="5" id="KW-0328">Glycosyltransferase</keyword>
<reference evidence="17 18" key="1">
    <citation type="journal article" date="2020" name="Nat. Food">
        <title>A phased Vanilla planifolia genome enables genetic improvement of flavour and production.</title>
        <authorList>
            <person name="Hasing T."/>
            <person name="Tang H."/>
            <person name="Brym M."/>
            <person name="Khazi F."/>
            <person name="Huang T."/>
            <person name="Chambers A.H."/>
        </authorList>
    </citation>
    <scope>NUCLEOTIDE SEQUENCE [LARGE SCALE GENOMIC DNA]</scope>
    <source>
        <tissue evidence="17">Leaf</tissue>
    </source>
</reference>
<keyword evidence="14" id="KW-1133">Transmembrane helix</keyword>
<dbReference type="GO" id="GO:0016757">
    <property type="term" value="F:glycosyltransferase activity"/>
    <property type="evidence" value="ECO:0007669"/>
    <property type="project" value="UniProtKB-KW"/>
</dbReference>
<evidence type="ECO:0000256" key="11">
    <source>
        <dbReference type="ARBA" id="ARBA00023277"/>
    </source>
</evidence>
<keyword evidence="14" id="KW-0472">Membrane</keyword>
<dbReference type="InterPro" id="IPR036638">
    <property type="entry name" value="HLH_DNA-bd_sf"/>
</dbReference>
<feature type="transmembrane region" description="Helical" evidence="14">
    <location>
        <begin position="330"/>
        <end position="352"/>
    </location>
</feature>
<keyword evidence="10" id="KW-0294">Fucose metabolism</keyword>
<keyword evidence="9" id="KW-0539">Nucleus</keyword>
<organism evidence="17 18">
    <name type="scientific">Vanilla planifolia</name>
    <name type="common">Vanilla</name>
    <dbReference type="NCBI Taxonomy" id="51239"/>
    <lineage>
        <taxon>Eukaryota</taxon>
        <taxon>Viridiplantae</taxon>
        <taxon>Streptophyta</taxon>
        <taxon>Embryophyta</taxon>
        <taxon>Tracheophyta</taxon>
        <taxon>Spermatophyta</taxon>
        <taxon>Magnoliopsida</taxon>
        <taxon>Liliopsida</taxon>
        <taxon>Asparagales</taxon>
        <taxon>Orchidaceae</taxon>
        <taxon>Vanilloideae</taxon>
        <taxon>Vanilleae</taxon>
        <taxon>Vanilla</taxon>
    </lineage>
</organism>
<dbReference type="Gene3D" id="4.10.280.10">
    <property type="entry name" value="Helix-loop-helix DNA-binding domain"/>
    <property type="match status" value="1"/>
</dbReference>
<gene>
    <name evidence="17" type="ORF">HPP92_018360</name>
</gene>
<dbReference type="PANTHER" id="PTHR37220">
    <property type="entry name" value="O-FUCOSYLTRANSFERASE 23"/>
    <property type="match status" value="1"/>
</dbReference>
<dbReference type="PANTHER" id="PTHR37220:SF1">
    <property type="entry name" value="O-FUCOSYLTRANSFERASE 23"/>
    <property type="match status" value="1"/>
</dbReference>
<proteinExistence type="inferred from homology"/>
<keyword evidence="11" id="KW-0119">Carbohydrate metabolism</keyword>
<keyword evidence="8" id="KW-0804">Transcription</keyword>
<accession>A0A835UNA4</accession>
<dbReference type="GO" id="GO:0046983">
    <property type="term" value="F:protein dimerization activity"/>
    <property type="evidence" value="ECO:0007669"/>
    <property type="project" value="InterPro"/>
</dbReference>
<evidence type="ECO:0000256" key="5">
    <source>
        <dbReference type="ARBA" id="ARBA00022676"/>
    </source>
</evidence>
<evidence type="ECO:0000256" key="9">
    <source>
        <dbReference type="ARBA" id="ARBA00023242"/>
    </source>
</evidence>
<protein>
    <recommendedName>
        <fullName evidence="12">O-fucosyltransferase family protein</fullName>
    </recommendedName>
</protein>
<keyword evidence="6" id="KW-0808">Transferase</keyword>
<feature type="compositionally biased region" description="Basic and acidic residues" evidence="13">
    <location>
        <begin position="114"/>
        <end position="123"/>
    </location>
</feature>
<dbReference type="GO" id="GO:0006004">
    <property type="term" value="P:fucose metabolic process"/>
    <property type="evidence" value="ECO:0007669"/>
    <property type="project" value="UniProtKB-KW"/>
</dbReference>
<comment type="subcellular location">
    <subcellularLocation>
        <location evidence="1">Nucleus</location>
    </subcellularLocation>
</comment>
<dbReference type="CDD" id="cd11296">
    <property type="entry name" value="O-FucT_like"/>
    <property type="match status" value="1"/>
</dbReference>
<keyword evidence="7" id="KW-0805">Transcription regulation</keyword>
<evidence type="ECO:0000256" key="12">
    <source>
        <dbReference type="ARBA" id="ARBA00030350"/>
    </source>
</evidence>
<evidence type="ECO:0000259" key="16">
    <source>
        <dbReference type="PROSITE" id="PS50891"/>
    </source>
</evidence>
<dbReference type="Pfam" id="PF03195">
    <property type="entry name" value="LOB"/>
    <property type="match status" value="1"/>
</dbReference>
<evidence type="ECO:0000256" key="2">
    <source>
        <dbReference type="ARBA" id="ARBA00005474"/>
    </source>
</evidence>
<evidence type="ECO:0000256" key="8">
    <source>
        <dbReference type="ARBA" id="ARBA00023163"/>
    </source>
</evidence>
<evidence type="ECO:0000256" key="3">
    <source>
        <dbReference type="ARBA" id="ARBA00005510"/>
    </source>
</evidence>
<dbReference type="SMART" id="SM00353">
    <property type="entry name" value="HLH"/>
    <property type="match status" value="1"/>
</dbReference>
<comment type="caution">
    <text evidence="17">The sequence shown here is derived from an EMBL/GenBank/DDBJ whole genome shotgun (WGS) entry which is preliminary data.</text>
</comment>
<dbReference type="InterPro" id="IPR004883">
    <property type="entry name" value="LOB"/>
</dbReference>
<feature type="domain" description="BHLH" evidence="15">
    <location>
        <begin position="753"/>
        <end position="802"/>
    </location>
</feature>
<comment type="similarity">
    <text evidence="2">Belongs to the LOB domain-containing protein family.</text>
</comment>
<dbReference type="Pfam" id="PF00010">
    <property type="entry name" value="HLH"/>
    <property type="match status" value="1"/>
</dbReference>
<keyword evidence="18" id="KW-1185">Reference proteome</keyword>
<dbReference type="InterPro" id="IPR054502">
    <property type="entry name" value="bHLH-TF_ACT-like_plant"/>
</dbReference>
<evidence type="ECO:0000256" key="7">
    <source>
        <dbReference type="ARBA" id="ARBA00023015"/>
    </source>
</evidence>
<dbReference type="GO" id="GO:0005634">
    <property type="term" value="C:nucleus"/>
    <property type="evidence" value="ECO:0007669"/>
    <property type="project" value="UniProtKB-SubCell"/>
</dbReference>
<dbReference type="AlphaFoldDB" id="A0A835UNA4"/>
<evidence type="ECO:0000256" key="10">
    <source>
        <dbReference type="ARBA" id="ARBA00023253"/>
    </source>
</evidence>
<dbReference type="InterPro" id="IPR011598">
    <property type="entry name" value="bHLH_dom"/>
</dbReference>
<dbReference type="GO" id="GO:0009875">
    <property type="term" value="P:pollen-pistil interaction"/>
    <property type="evidence" value="ECO:0007669"/>
    <property type="project" value="InterPro"/>
</dbReference>
<dbReference type="Gene3D" id="3.40.50.11350">
    <property type="match status" value="1"/>
</dbReference>
<dbReference type="InterPro" id="IPR019378">
    <property type="entry name" value="GDP-Fuc_O-FucTrfase"/>
</dbReference>
<dbReference type="Pfam" id="PF10250">
    <property type="entry name" value="O-FucT"/>
    <property type="match status" value="1"/>
</dbReference>
<dbReference type="InterPro" id="IPR044982">
    <property type="entry name" value="AtOFT1-like"/>
</dbReference>
<keyword evidence="14" id="KW-0812">Transmembrane</keyword>